<reference evidence="2" key="1">
    <citation type="journal article" date="2006" name="Science">
        <title>Ancient noncoding elements conserved in the human genome.</title>
        <authorList>
            <person name="Venkatesh B."/>
            <person name="Kirkness E.F."/>
            <person name="Loh Y.H."/>
            <person name="Halpern A.L."/>
            <person name="Lee A.P."/>
            <person name="Johnson J."/>
            <person name="Dandona N."/>
            <person name="Viswanathan L.D."/>
            <person name="Tay A."/>
            <person name="Venter J.C."/>
            <person name="Strausberg R.L."/>
            <person name="Brenner S."/>
        </authorList>
    </citation>
    <scope>NUCLEOTIDE SEQUENCE [LARGE SCALE GENOMIC DNA]</scope>
</reference>
<proteinExistence type="predicted"/>
<evidence type="ECO:0000313" key="1">
    <source>
        <dbReference type="Ensembl" id="ENSCMIP00000008040.1"/>
    </source>
</evidence>
<dbReference type="Pfam" id="PF10257">
    <property type="entry name" value="RAI16-like"/>
    <property type="match status" value="1"/>
</dbReference>
<reference evidence="1" key="4">
    <citation type="submission" date="2025-08" db="UniProtKB">
        <authorList>
            <consortium name="Ensembl"/>
        </authorList>
    </citation>
    <scope>IDENTIFICATION</scope>
</reference>
<reference evidence="2" key="2">
    <citation type="journal article" date="2007" name="PLoS Biol.">
        <title>Survey sequencing and comparative analysis of the elephant shark (Callorhinchus milii) genome.</title>
        <authorList>
            <person name="Venkatesh B."/>
            <person name="Kirkness E.F."/>
            <person name="Loh Y.H."/>
            <person name="Halpern A.L."/>
            <person name="Lee A.P."/>
            <person name="Johnson J."/>
            <person name="Dandona N."/>
            <person name="Viswanathan L.D."/>
            <person name="Tay A."/>
            <person name="Venter J.C."/>
            <person name="Strausberg R.L."/>
            <person name="Brenner S."/>
        </authorList>
    </citation>
    <scope>NUCLEOTIDE SEQUENCE [LARGE SCALE GENOMIC DNA]</scope>
</reference>
<reference evidence="1" key="5">
    <citation type="submission" date="2025-09" db="UniProtKB">
        <authorList>
            <consortium name="Ensembl"/>
        </authorList>
    </citation>
    <scope>IDENTIFICATION</scope>
</reference>
<evidence type="ECO:0000313" key="2">
    <source>
        <dbReference type="Proteomes" id="UP000314986"/>
    </source>
</evidence>
<dbReference type="Proteomes" id="UP000314986">
    <property type="component" value="Unassembled WGS sequence"/>
</dbReference>
<keyword evidence="2" id="KW-1185">Reference proteome</keyword>
<accession>A0A4W3GYC3</accession>
<dbReference type="AlphaFoldDB" id="A0A4W3GYC3"/>
<dbReference type="PANTHER" id="PTHR21705">
    <property type="entry name" value="RAI16 PROTEIN-RELATED"/>
    <property type="match status" value="1"/>
</dbReference>
<sequence length="163" mass="17894">MNSLEFCNAVIQVAHPLVRNQLVDYLHNGFLVPVMGPALHKVSHYLSSSLPPSSRFFPPSHSLPFTPSLSLPLVHSLPFGPSLPSLLPHLTRYFPRSLPHLLPSLRSFPLLVPSLTSFPSLPSFPPSLLFVRSLPFVHSLAPSYHSSLAPSPPSLPPWHPPSL</sequence>
<dbReference type="InParanoid" id="A0A4W3GYC3"/>
<dbReference type="Ensembl" id="ENSCMIT00000008270.1">
    <property type="protein sequence ID" value="ENSCMIP00000008040.1"/>
    <property type="gene ID" value="ENSCMIG00000004339.1"/>
</dbReference>
<protein>
    <submittedName>
        <fullName evidence="1">Uncharacterized protein</fullName>
    </submittedName>
</protein>
<reference evidence="2" key="3">
    <citation type="journal article" date="2014" name="Nature">
        <title>Elephant shark genome provides unique insights into gnathostome evolution.</title>
        <authorList>
            <consortium name="International Elephant Shark Genome Sequencing Consortium"/>
            <person name="Venkatesh B."/>
            <person name="Lee A.P."/>
            <person name="Ravi V."/>
            <person name="Maurya A.K."/>
            <person name="Lian M.M."/>
            <person name="Swann J.B."/>
            <person name="Ohta Y."/>
            <person name="Flajnik M.F."/>
            <person name="Sutoh Y."/>
            <person name="Kasahara M."/>
            <person name="Hoon S."/>
            <person name="Gangu V."/>
            <person name="Roy S.W."/>
            <person name="Irimia M."/>
            <person name="Korzh V."/>
            <person name="Kondrychyn I."/>
            <person name="Lim Z.W."/>
            <person name="Tay B.H."/>
            <person name="Tohari S."/>
            <person name="Kong K.W."/>
            <person name="Ho S."/>
            <person name="Lorente-Galdos B."/>
            <person name="Quilez J."/>
            <person name="Marques-Bonet T."/>
            <person name="Raney B.J."/>
            <person name="Ingham P.W."/>
            <person name="Tay A."/>
            <person name="Hillier L.W."/>
            <person name="Minx P."/>
            <person name="Boehm T."/>
            <person name="Wilson R.K."/>
            <person name="Brenner S."/>
            <person name="Warren W.C."/>
        </authorList>
    </citation>
    <scope>NUCLEOTIDE SEQUENCE [LARGE SCALE GENOMIC DNA]</scope>
</reference>
<dbReference type="STRING" id="7868.ENSCMIP00000008040"/>
<organism evidence="1 2">
    <name type="scientific">Callorhinchus milii</name>
    <name type="common">Ghost shark</name>
    <dbReference type="NCBI Taxonomy" id="7868"/>
    <lineage>
        <taxon>Eukaryota</taxon>
        <taxon>Metazoa</taxon>
        <taxon>Chordata</taxon>
        <taxon>Craniata</taxon>
        <taxon>Vertebrata</taxon>
        <taxon>Chondrichthyes</taxon>
        <taxon>Holocephali</taxon>
        <taxon>Chimaeriformes</taxon>
        <taxon>Callorhinchidae</taxon>
        <taxon>Callorhinchus</taxon>
    </lineage>
</organism>
<name>A0A4W3GYC3_CALMI</name>
<dbReference type="PANTHER" id="PTHR21705:SF11">
    <property type="entry name" value="FHIP FAMILY PROTEIN CG3558"/>
    <property type="match status" value="1"/>
</dbReference>
<dbReference type="InterPro" id="IPR019384">
    <property type="entry name" value="FHIP"/>
</dbReference>